<dbReference type="AlphaFoldDB" id="A0AAN6TXH5"/>
<evidence type="ECO:0000256" key="2">
    <source>
        <dbReference type="ARBA" id="ARBA00022833"/>
    </source>
</evidence>
<dbReference type="GeneID" id="87825936"/>
<dbReference type="GO" id="GO:0000981">
    <property type="term" value="F:DNA-binding transcription factor activity, RNA polymerase II-specific"/>
    <property type="evidence" value="ECO:0007669"/>
    <property type="project" value="InterPro"/>
</dbReference>
<protein>
    <recommendedName>
        <fullName evidence="7">Zn(2)-C6 fungal-type domain-containing protein</fullName>
    </recommendedName>
</protein>
<dbReference type="GO" id="GO:0003677">
    <property type="term" value="F:DNA binding"/>
    <property type="evidence" value="ECO:0007669"/>
    <property type="project" value="InterPro"/>
</dbReference>
<dbReference type="PROSITE" id="PS50048">
    <property type="entry name" value="ZN2_CY6_FUNGAL_2"/>
    <property type="match status" value="1"/>
</dbReference>
<keyword evidence="3" id="KW-0805">Transcription regulation</keyword>
<accession>A0AAN6TXH5</accession>
<evidence type="ECO:0000256" key="3">
    <source>
        <dbReference type="ARBA" id="ARBA00023015"/>
    </source>
</evidence>
<dbReference type="Pfam" id="PF00172">
    <property type="entry name" value="Zn_clus"/>
    <property type="match status" value="1"/>
</dbReference>
<evidence type="ECO:0000256" key="6">
    <source>
        <dbReference type="SAM" id="MobiDB-lite"/>
    </source>
</evidence>
<dbReference type="PROSITE" id="PS00463">
    <property type="entry name" value="ZN2_CY6_FUNGAL_1"/>
    <property type="match status" value="1"/>
</dbReference>
<dbReference type="Pfam" id="PF04082">
    <property type="entry name" value="Fungal_trans"/>
    <property type="match status" value="1"/>
</dbReference>
<dbReference type="InterPro" id="IPR001138">
    <property type="entry name" value="Zn2Cys6_DnaBD"/>
</dbReference>
<feature type="region of interest" description="Disordered" evidence="6">
    <location>
        <begin position="202"/>
        <end position="227"/>
    </location>
</feature>
<dbReference type="Proteomes" id="UP001302602">
    <property type="component" value="Unassembled WGS sequence"/>
</dbReference>
<name>A0AAN6TXH5_9PEZI</name>
<dbReference type="PANTHER" id="PTHR47660">
    <property type="entry name" value="TRANSCRIPTION FACTOR WITH C2H2 AND ZN(2)-CYS(6) DNA BINDING DOMAIN (EUROFUNG)-RELATED-RELATED"/>
    <property type="match status" value="1"/>
</dbReference>
<reference evidence="8" key="2">
    <citation type="submission" date="2023-05" db="EMBL/GenBank/DDBJ databases">
        <authorList>
            <consortium name="Lawrence Berkeley National Laboratory"/>
            <person name="Steindorff A."/>
            <person name="Hensen N."/>
            <person name="Bonometti L."/>
            <person name="Westerberg I."/>
            <person name="Brannstrom I.O."/>
            <person name="Guillou S."/>
            <person name="Cros-Aarteil S."/>
            <person name="Calhoun S."/>
            <person name="Haridas S."/>
            <person name="Kuo A."/>
            <person name="Mondo S."/>
            <person name="Pangilinan J."/>
            <person name="Riley R."/>
            <person name="Labutti K."/>
            <person name="Andreopoulos B."/>
            <person name="Lipzen A."/>
            <person name="Chen C."/>
            <person name="Yanf M."/>
            <person name="Daum C."/>
            <person name="Ng V."/>
            <person name="Clum A."/>
            <person name="Ohm R."/>
            <person name="Martin F."/>
            <person name="Silar P."/>
            <person name="Natvig D."/>
            <person name="Lalanne C."/>
            <person name="Gautier V."/>
            <person name="Ament-Velasquez S.L."/>
            <person name="Kruys A."/>
            <person name="Hutchinson M.I."/>
            <person name="Powell A.J."/>
            <person name="Barry K."/>
            <person name="Miller A.N."/>
            <person name="Grigoriev I.V."/>
            <person name="Debuchy R."/>
            <person name="Gladieux P."/>
            <person name="Thoren M.H."/>
            <person name="Johannesson H."/>
        </authorList>
    </citation>
    <scope>NUCLEOTIDE SEQUENCE</scope>
    <source>
        <strain evidence="8">CBS 731.68</strain>
    </source>
</reference>
<organism evidence="8 9">
    <name type="scientific">Parathielavia appendiculata</name>
    <dbReference type="NCBI Taxonomy" id="2587402"/>
    <lineage>
        <taxon>Eukaryota</taxon>
        <taxon>Fungi</taxon>
        <taxon>Dikarya</taxon>
        <taxon>Ascomycota</taxon>
        <taxon>Pezizomycotina</taxon>
        <taxon>Sordariomycetes</taxon>
        <taxon>Sordariomycetidae</taxon>
        <taxon>Sordariales</taxon>
        <taxon>Chaetomiaceae</taxon>
        <taxon>Parathielavia</taxon>
    </lineage>
</organism>
<comment type="caution">
    <text evidence="8">The sequence shown here is derived from an EMBL/GenBank/DDBJ whole genome shotgun (WGS) entry which is preliminary data.</text>
</comment>
<feature type="compositionally biased region" description="Low complexity" evidence="6">
    <location>
        <begin position="203"/>
        <end position="223"/>
    </location>
</feature>
<dbReference type="GO" id="GO:0008270">
    <property type="term" value="F:zinc ion binding"/>
    <property type="evidence" value="ECO:0007669"/>
    <property type="project" value="InterPro"/>
</dbReference>
<dbReference type="RefSeq" id="XP_062646250.1">
    <property type="nucleotide sequence ID" value="XM_062789166.1"/>
</dbReference>
<evidence type="ECO:0000256" key="4">
    <source>
        <dbReference type="ARBA" id="ARBA00023163"/>
    </source>
</evidence>
<keyword evidence="9" id="KW-1185">Reference proteome</keyword>
<reference evidence="8" key="1">
    <citation type="journal article" date="2023" name="Mol. Phylogenet. Evol.">
        <title>Genome-scale phylogeny and comparative genomics of the fungal order Sordariales.</title>
        <authorList>
            <person name="Hensen N."/>
            <person name="Bonometti L."/>
            <person name="Westerberg I."/>
            <person name="Brannstrom I.O."/>
            <person name="Guillou S."/>
            <person name="Cros-Aarteil S."/>
            <person name="Calhoun S."/>
            <person name="Haridas S."/>
            <person name="Kuo A."/>
            <person name="Mondo S."/>
            <person name="Pangilinan J."/>
            <person name="Riley R."/>
            <person name="LaButti K."/>
            <person name="Andreopoulos B."/>
            <person name="Lipzen A."/>
            <person name="Chen C."/>
            <person name="Yan M."/>
            <person name="Daum C."/>
            <person name="Ng V."/>
            <person name="Clum A."/>
            <person name="Steindorff A."/>
            <person name="Ohm R.A."/>
            <person name="Martin F."/>
            <person name="Silar P."/>
            <person name="Natvig D.O."/>
            <person name="Lalanne C."/>
            <person name="Gautier V."/>
            <person name="Ament-Velasquez S.L."/>
            <person name="Kruys A."/>
            <person name="Hutchinson M.I."/>
            <person name="Powell A.J."/>
            <person name="Barry K."/>
            <person name="Miller A.N."/>
            <person name="Grigoriev I.V."/>
            <person name="Debuchy R."/>
            <person name="Gladieux P."/>
            <person name="Hiltunen Thoren M."/>
            <person name="Johannesson H."/>
        </authorList>
    </citation>
    <scope>NUCLEOTIDE SEQUENCE</scope>
    <source>
        <strain evidence="8">CBS 731.68</strain>
    </source>
</reference>
<keyword evidence="1" id="KW-0479">Metal-binding</keyword>
<dbReference type="PANTHER" id="PTHR47660:SF2">
    <property type="entry name" value="TRANSCRIPTION FACTOR WITH C2H2 AND ZN(2)-CYS(6) DNA BINDING DOMAIN (EUROFUNG)"/>
    <property type="match status" value="1"/>
</dbReference>
<dbReference type="SUPFAM" id="SSF57701">
    <property type="entry name" value="Zn2/Cys6 DNA-binding domain"/>
    <property type="match status" value="1"/>
</dbReference>
<keyword evidence="2" id="KW-0862">Zinc</keyword>
<dbReference type="CDD" id="cd00067">
    <property type="entry name" value="GAL4"/>
    <property type="match status" value="1"/>
</dbReference>
<feature type="domain" description="Zn(2)-C6 fungal-type" evidence="7">
    <location>
        <begin position="18"/>
        <end position="45"/>
    </location>
</feature>
<dbReference type="InterPro" id="IPR007219">
    <property type="entry name" value="XnlR_reg_dom"/>
</dbReference>
<evidence type="ECO:0000256" key="1">
    <source>
        <dbReference type="ARBA" id="ARBA00022723"/>
    </source>
</evidence>
<dbReference type="Gene3D" id="4.10.240.10">
    <property type="entry name" value="Zn(2)-C6 fungal-type DNA-binding domain"/>
    <property type="match status" value="1"/>
</dbReference>
<gene>
    <name evidence="8" type="ORF">N657DRAFT_576332</name>
</gene>
<dbReference type="InterPro" id="IPR036864">
    <property type="entry name" value="Zn2-C6_fun-type_DNA-bd_sf"/>
</dbReference>
<evidence type="ECO:0000313" key="8">
    <source>
        <dbReference type="EMBL" id="KAK4122479.1"/>
    </source>
</evidence>
<sequence>MEPLPGGIPTVAGRTPIACQNCANAKTGCDKKVPCTRCAEKSLPCEARFARRSSKAVIRAAQAGAAFQSALSQSPQQGQLSGSPGLAFIDMSQAGVKSEGNESPTSIEVVIPVDHNELESPKRTSPHSSQVHLGDFPSPHTRLKGGMDDFMHIGDDFTVQDATYQDLLVWPEFQMDLDAYPNPSSLARPDMSMPVFTDLSNASPPSELVTTSSSSSRGSIHTPGTSIVSNDFDNALKPLGFAMASPTDNSIPEFEVVIVAEGSWNFARCNPPNFTGNCPRTAIVHLECLEQKCKQEGTWSSLEKFLEQIDREASDLASVVPLSSRTRDKMLAITQSFLHKALEIHRGGVTGYPKSGYATPGDFNFIVLPPSKILEHFLRSYVRSLSVYYPLVNAGCVDPNEMLQNNQASTLLVLLMIAQGAATMPLAEARYLSAGLTETCRISLFDIVEKDVELSADPTALRCALLFLVLGAWSGDKWLMDIAMGQRGMYMSMLKHAGMLEPQPSIISSFNDSTTTELQWRAWVQRETRNRLVYNYVMLDQELSLFYDTAPLFAITELQCPLPAPEVLWMSPNSEQWLSAMQSLHNCAANVNPQLLSAPSTSPSLHELFQDFLQDNPVQRQLTLSPQQLRLILHPLQALICHLRQMLSCFSDVFSTPRASGCSVTRASILHRLEEVQALLQKWYDVTMNYSKANSDCPVTRCNLVLYHLVSLNAVTDLPEIERFARREGFGGSSWELPLRHGKCIFQRQKAIFHCGQVFRLLRLMPTDRRPAWWSAAMYRATMVVWMDSITRMDPNSQIDKHESIVGAPKPVPVMIDQLMPEDSALIAYLWGGGGVPMLTGPDGTTITLDKPGDILAYAIKNIETCFSLRVGDGIKRKLIALGNNWNVDIMGVLPSSSGGC</sequence>
<dbReference type="GO" id="GO:0006351">
    <property type="term" value="P:DNA-templated transcription"/>
    <property type="evidence" value="ECO:0007669"/>
    <property type="project" value="InterPro"/>
</dbReference>
<evidence type="ECO:0000256" key="5">
    <source>
        <dbReference type="ARBA" id="ARBA00023242"/>
    </source>
</evidence>
<evidence type="ECO:0000259" key="7">
    <source>
        <dbReference type="PROSITE" id="PS50048"/>
    </source>
</evidence>
<keyword evidence="5" id="KW-0539">Nucleus</keyword>
<dbReference type="CDD" id="cd12148">
    <property type="entry name" value="fungal_TF_MHR"/>
    <property type="match status" value="1"/>
</dbReference>
<dbReference type="EMBL" id="MU853231">
    <property type="protein sequence ID" value="KAK4122479.1"/>
    <property type="molecule type" value="Genomic_DNA"/>
</dbReference>
<evidence type="ECO:0000313" key="9">
    <source>
        <dbReference type="Proteomes" id="UP001302602"/>
    </source>
</evidence>
<proteinExistence type="predicted"/>
<keyword evidence="4" id="KW-0804">Transcription</keyword>